<accession>A0A8S0X9V0</accession>
<proteinExistence type="predicted"/>
<gene>
    <name evidence="3" type="ORF">AAE3_LOCUS14002</name>
</gene>
<comment type="caution">
    <text evidence="3">The sequence shown here is derived from an EMBL/GenBank/DDBJ whole genome shotgun (WGS) entry which is preliminary data.</text>
</comment>
<feature type="compositionally biased region" description="Basic residues" evidence="1">
    <location>
        <begin position="274"/>
        <end position="284"/>
    </location>
</feature>
<keyword evidence="2" id="KW-0812">Transmembrane</keyword>
<keyword evidence="4" id="KW-1185">Reference proteome</keyword>
<keyword evidence="2" id="KW-1133">Transmembrane helix</keyword>
<dbReference type="Proteomes" id="UP000467700">
    <property type="component" value="Unassembled WGS sequence"/>
</dbReference>
<feature type="region of interest" description="Disordered" evidence="1">
    <location>
        <begin position="207"/>
        <end position="251"/>
    </location>
</feature>
<feature type="transmembrane region" description="Helical" evidence="2">
    <location>
        <begin position="63"/>
        <end position="87"/>
    </location>
</feature>
<dbReference type="AlphaFoldDB" id="A0A8S0X9V0"/>
<evidence type="ECO:0000256" key="1">
    <source>
        <dbReference type="SAM" id="MobiDB-lite"/>
    </source>
</evidence>
<sequence length="394" mass="43088">MTFTFRNSNNMATSATSPRTWAGLRSARAIVYAFSAALSLACAALYVFLLLRGWTFHFSAQRYLLVILLIVYTISAVVLFLMMIVPLRLRLDGVCIAALLLFHIGGTTTSAIILPSLPFKHAASCRTTENLVILGNSALIVILTLYSAYLVFICYVKPFSRPKKMYSSCWLEFGREHTLKEPQTQKNPSPVDCPNSDKIFSPVCLSPSRVPSPSSHDRSSLSKQPLSNQSQVPQSPSKSIPAPPAVSLRNPRRLGGLISSQIISISAAPNRITRGPRPRTKRQGPPRSLEDPNKIESEAGGSQTPYSPNIRPLQPLRLQQPCFLNSPPKAPLTHPSLGLHIPLNRSNTLASVPRSPSPVGMSFTSANAPLSAVLTPHPDLPCGIHRYGDELKRR</sequence>
<feature type="transmembrane region" description="Helical" evidence="2">
    <location>
        <begin position="133"/>
        <end position="156"/>
    </location>
</feature>
<evidence type="ECO:0000256" key="2">
    <source>
        <dbReference type="SAM" id="Phobius"/>
    </source>
</evidence>
<evidence type="ECO:0000313" key="3">
    <source>
        <dbReference type="EMBL" id="CAA7271793.1"/>
    </source>
</evidence>
<feature type="region of interest" description="Disordered" evidence="1">
    <location>
        <begin position="267"/>
        <end position="311"/>
    </location>
</feature>
<keyword evidence="2" id="KW-0472">Membrane</keyword>
<feature type="compositionally biased region" description="Basic and acidic residues" evidence="1">
    <location>
        <begin position="288"/>
        <end position="297"/>
    </location>
</feature>
<evidence type="ECO:0000313" key="4">
    <source>
        <dbReference type="Proteomes" id="UP000467700"/>
    </source>
</evidence>
<feature type="compositionally biased region" description="Polar residues" evidence="1">
    <location>
        <begin position="223"/>
        <end position="238"/>
    </location>
</feature>
<organism evidence="3 4">
    <name type="scientific">Cyclocybe aegerita</name>
    <name type="common">Black poplar mushroom</name>
    <name type="synonym">Agrocybe aegerita</name>
    <dbReference type="NCBI Taxonomy" id="1973307"/>
    <lineage>
        <taxon>Eukaryota</taxon>
        <taxon>Fungi</taxon>
        <taxon>Dikarya</taxon>
        <taxon>Basidiomycota</taxon>
        <taxon>Agaricomycotina</taxon>
        <taxon>Agaricomycetes</taxon>
        <taxon>Agaricomycetidae</taxon>
        <taxon>Agaricales</taxon>
        <taxon>Agaricineae</taxon>
        <taxon>Bolbitiaceae</taxon>
        <taxon>Cyclocybe</taxon>
    </lineage>
</organism>
<feature type="transmembrane region" description="Helical" evidence="2">
    <location>
        <begin position="94"/>
        <end position="113"/>
    </location>
</feature>
<dbReference type="EMBL" id="CACVBS010000112">
    <property type="protein sequence ID" value="CAA7271793.1"/>
    <property type="molecule type" value="Genomic_DNA"/>
</dbReference>
<protein>
    <submittedName>
        <fullName evidence="3">Uncharacterized protein</fullName>
    </submittedName>
</protein>
<dbReference type="OrthoDB" id="2666783at2759"/>
<reference evidence="3 4" key="1">
    <citation type="submission" date="2020-01" db="EMBL/GenBank/DDBJ databases">
        <authorList>
            <person name="Gupta K D."/>
        </authorList>
    </citation>
    <scope>NUCLEOTIDE SEQUENCE [LARGE SCALE GENOMIC DNA]</scope>
</reference>
<name>A0A8S0X9V0_CYCAE</name>
<feature type="transmembrane region" description="Helical" evidence="2">
    <location>
        <begin position="29"/>
        <end position="51"/>
    </location>
</feature>